<dbReference type="InterPro" id="IPR029058">
    <property type="entry name" value="AB_hydrolase_fold"/>
</dbReference>
<evidence type="ECO:0000313" key="2">
    <source>
        <dbReference type="Proteomes" id="UP000816034"/>
    </source>
</evidence>
<accession>A0AA88GLF8</accession>
<dbReference type="SUPFAM" id="SSF53474">
    <property type="entry name" value="alpha/beta-Hydrolases"/>
    <property type="match status" value="1"/>
</dbReference>
<dbReference type="Gene3D" id="3.40.50.1820">
    <property type="entry name" value="alpha/beta hydrolase"/>
    <property type="match status" value="1"/>
</dbReference>
<name>A0AA88GLF8_NAELO</name>
<dbReference type="Proteomes" id="UP000816034">
    <property type="component" value="Unassembled WGS sequence"/>
</dbReference>
<sequence length="333" mass="38440">MTLSKLSPCRSLLSIKVNEISFRNRHLQYNTTPHRTHQTLKNIVLVHGCFGFASQFCLLEKKLLEHGSRHGLNFKILNYCYPSPRQSIERSSEELLQFLNENQDMTGSKHVLSSVGNLWNRNVFTNNNNIERLPNIDTVNPLKQEYHFVTHSMGSMVVRRLLVTLMSQLETSKNQSNPVLDILHQQEMLNLIQVSPLLSGNVRLARNLSFLLPLAKILRKYEHEPTIVEQLMMNELSDDTEFTERYWWPSHSPLFGKVQLTHVVTSLSTLKDLPVSSHTSHILSDLVLTYEEQTSRVPSHMKIESVLFKADHNSVLLRRQCIDKILEILSKPQ</sequence>
<dbReference type="AlphaFoldDB" id="A0AA88GLF8"/>
<dbReference type="RefSeq" id="XP_044548840.1">
    <property type="nucleotide sequence ID" value="XM_044694143.1"/>
</dbReference>
<evidence type="ECO:0000313" key="1">
    <source>
        <dbReference type="EMBL" id="KAG2383161.1"/>
    </source>
</evidence>
<organism evidence="1 2">
    <name type="scientific">Naegleria lovaniensis</name>
    <name type="common">Amoeba</name>
    <dbReference type="NCBI Taxonomy" id="51637"/>
    <lineage>
        <taxon>Eukaryota</taxon>
        <taxon>Discoba</taxon>
        <taxon>Heterolobosea</taxon>
        <taxon>Tetramitia</taxon>
        <taxon>Eutetramitia</taxon>
        <taxon>Vahlkampfiidae</taxon>
        <taxon>Naegleria</taxon>
    </lineage>
</organism>
<reference evidence="1 2" key="1">
    <citation type="journal article" date="2018" name="BMC Genomics">
        <title>The genome of Naegleria lovaniensis, the basis for a comparative approach to unravel pathogenicity factors of the human pathogenic amoeba N. fowleri.</title>
        <authorList>
            <person name="Liechti N."/>
            <person name="Schurch N."/>
            <person name="Bruggmann R."/>
            <person name="Wittwer M."/>
        </authorList>
    </citation>
    <scope>NUCLEOTIDE SEQUENCE [LARGE SCALE GENOMIC DNA]</scope>
    <source>
        <strain evidence="1 2">ATCC 30569</strain>
    </source>
</reference>
<evidence type="ECO:0008006" key="3">
    <source>
        <dbReference type="Google" id="ProtNLM"/>
    </source>
</evidence>
<protein>
    <recommendedName>
        <fullName evidence="3">DUF676 domain-containing protein</fullName>
    </recommendedName>
</protein>
<dbReference type="GeneID" id="68096953"/>
<comment type="caution">
    <text evidence="1">The sequence shown here is derived from an EMBL/GenBank/DDBJ whole genome shotgun (WGS) entry which is preliminary data.</text>
</comment>
<keyword evidence="2" id="KW-1185">Reference proteome</keyword>
<dbReference type="EMBL" id="PYSW02000021">
    <property type="protein sequence ID" value="KAG2383161.1"/>
    <property type="molecule type" value="Genomic_DNA"/>
</dbReference>
<proteinExistence type="predicted"/>
<gene>
    <name evidence="1" type="ORF">C9374_004498</name>
</gene>